<organism evidence="2 3">
    <name type="scientific">Fischerella thermalis CCMEE 5268</name>
    <dbReference type="NCBI Taxonomy" id="2019662"/>
    <lineage>
        <taxon>Bacteria</taxon>
        <taxon>Bacillati</taxon>
        <taxon>Cyanobacteriota</taxon>
        <taxon>Cyanophyceae</taxon>
        <taxon>Nostocales</taxon>
        <taxon>Hapalosiphonaceae</taxon>
        <taxon>Fischerella</taxon>
    </lineage>
</organism>
<name>A0A2N6KA13_9CYAN</name>
<evidence type="ECO:0000313" key="3">
    <source>
        <dbReference type="Proteomes" id="UP000235025"/>
    </source>
</evidence>
<reference evidence="2 3" key="1">
    <citation type="submission" date="2017-07" db="EMBL/GenBank/DDBJ databases">
        <title>Genomes of Fischerella (Mastigocladus) sp. strains.</title>
        <authorList>
            <person name="Miller S.R."/>
        </authorList>
    </citation>
    <scope>NUCLEOTIDE SEQUENCE [LARGE SCALE GENOMIC DNA]</scope>
    <source>
        <strain evidence="2 3">CCMEE 5268</strain>
    </source>
</reference>
<accession>A0A2N6KA13</accession>
<evidence type="ECO:0000313" key="2">
    <source>
        <dbReference type="EMBL" id="PLZ95045.1"/>
    </source>
</evidence>
<sequence length="201" mass="23375">MNTPSHAILNLAILIAPQQPTATLAIVCGAVLPDVPMFVMYFWAKVIRRQSDYQIWSETYFESFWQNFTHAFHSIPLALISIFIAHYFGWWQVKIIGISAFLHALGDLPVHNEDAHRHFFPFSNYRFISPISYWNPKYHGRVVSLMEKLLVLIATLYIFPLLQSWVGKGSLIAVNLVYFSGYLYVKLLCRCQQINKQKELY</sequence>
<dbReference type="Proteomes" id="UP000235025">
    <property type="component" value="Unassembled WGS sequence"/>
</dbReference>
<feature type="transmembrane region" description="Helical" evidence="1">
    <location>
        <begin position="172"/>
        <end position="189"/>
    </location>
</feature>
<keyword evidence="1" id="KW-1133">Transmembrane helix</keyword>
<comment type="caution">
    <text evidence="2">The sequence shown here is derived from an EMBL/GenBank/DDBJ whole genome shotgun (WGS) entry which is preliminary data.</text>
</comment>
<dbReference type="AlphaFoldDB" id="A0A2N6KA13"/>
<keyword evidence="1" id="KW-0812">Transmembrane</keyword>
<dbReference type="RefSeq" id="WP_102175011.1">
    <property type="nucleotide sequence ID" value="NZ_NMQA01000346.1"/>
</dbReference>
<feature type="transmembrane region" description="Helical" evidence="1">
    <location>
        <begin position="149"/>
        <end position="166"/>
    </location>
</feature>
<protein>
    <recommendedName>
        <fullName evidence="4">Metal-dependent hydrolase</fullName>
    </recommendedName>
</protein>
<evidence type="ECO:0008006" key="4">
    <source>
        <dbReference type="Google" id="ProtNLM"/>
    </source>
</evidence>
<feature type="transmembrane region" description="Helical" evidence="1">
    <location>
        <begin position="64"/>
        <end position="88"/>
    </location>
</feature>
<evidence type="ECO:0000256" key="1">
    <source>
        <dbReference type="SAM" id="Phobius"/>
    </source>
</evidence>
<dbReference type="EMBL" id="NMQA01000346">
    <property type="protein sequence ID" value="PLZ95045.1"/>
    <property type="molecule type" value="Genomic_DNA"/>
</dbReference>
<feature type="transmembrane region" description="Helical" evidence="1">
    <location>
        <begin position="21"/>
        <end position="44"/>
    </location>
</feature>
<proteinExistence type="predicted"/>
<gene>
    <name evidence="2" type="ORF">CEN50_23525</name>
</gene>
<keyword evidence="1" id="KW-0472">Membrane</keyword>